<comment type="subcellular location">
    <subcellularLocation>
        <location evidence="1 12">Cell outer membrane</location>
        <topology evidence="1 12">Multi-pass membrane protein</topology>
    </subcellularLocation>
</comment>
<dbReference type="InterPro" id="IPR012910">
    <property type="entry name" value="Plug_dom"/>
</dbReference>
<dbReference type="InterPro" id="IPR037066">
    <property type="entry name" value="Plug_dom_sf"/>
</dbReference>
<sequence length="698" mass="75386">MAHTRQIIPLPARRPAMRLAIIAGTLGSLYASGALAAQPASDAAVALPDVVVTAAGYEQKIKEAPASISVLTRQDLESQPFTDLKDAVRHLEGVSIVGESGEQDISIRGMSGEYTLIMVDGKRQNTRETMNRGTGGVQPSMIPPLEAIERIEVVRGPMSSLYGSDAMGGVINIITRKVPAQWHGSVNLGGIFQEHSRYGDTGQGDFWLGGPVSDGLVGFQVYGNYSDRAEDHVFYPGNSTGGAKGTRDGSLTAKLTVTPSADQDLTFEAGHNALTYERTAGRTLADNAADLKTRHTRDNWAITHNGRWGWANSTLALYQEIGKQETWTGGSKSASEPKTTNTTLDALLTLPFSRNMLKLGAQYGSQKVEDIAGEASIKGYPVNADSVSINTWALFAEDAFHATDALTLTAGARLDHDERYGSHVTPRLYAVYALTPAVTLRGGVAKGFKAPTLRQSTAGYCMTSGGGSQKQGTLCGNPDLDPEESTTEEIGIRYDADGSSASFTVFNNDFRNKVVSYDTGVPDPRASGRSIYVYDNIAKVNIRGVELSASQQLNKQWKLSGNYTYTDSKREGGGEPAYNGSSLDGRPLDKTPRDMANLQLDWTPTDKVSAYARASYYGKQYWAAFRNGATGVRERPASTTFDLGGSYVINKTFTVTAAVLNLTDKIVDIDSRGRNQGLDGNWMVDEGRRYWVKLNAHF</sequence>
<evidence type="ECO:0000256" key="12">
    <source>
        <dbReference type="PROSITE-ProRule" id="PRU01360"/>
    </source>
</evidence>
<dbReference type="SUPFAM" id="SSF56935">
    <property type="entry name" value="Porins"/>
    <property type="match status" value="1"/>
</dbReference>
<keyword evidence="10 18" id="KW-0675">Receptor</keyword>
<name>A0A2S0PCN8_9NEIS</name>
<proteinExistence type="inferred from homology"/>
<evidence type="ECO:0000256" key="11">
    <source>
        <dbReference type="ARBA" id="ARBA00023237"/>
    </source>
</evidence>
<dbReference type="Proteomes" id="UP000244173">
    <property type="component" value="Chromosome"/>
</dbReference>
<evidence type="ECO:0000256" key="7">
    <source>
        <dbReference type="ARBA" id="ARBA00023065"/>
    </source>
</evidence>
<dbReference type="AlphaFoldDB" id="A0A2S0PCN8"/>
<keyword evidence="3 12" id="KW-0813">Transport</keyword>
<evidence type="ECO:0000256" key="10">
    <source>
        <dbReference type="ARBA" id="ARBA00023170"/>
    </source>
</evidence>
<dbReference type="EMBL" id="CP028519">
    <property type="protein sequence ID" value="AVY95150.1"/>
    <property type="molecule type" value="Genomic_DNA"/>
</dbReference>
<dbReference type="GO" id="GO:0009279">
    <property type="term" value="C:cell outer membrane"/>
    <property type="evidence" value="ECO:0007669"/>
    <property type="project" value="UniProtKB-SubCell"/>
</dbReference>
<dbReference type="InterPro" id="IPR000531">
    <property type="entry name" value="Beta-barrel_TonB"/>
</dbReference>
<reference evidence="18 19" key="1">
    <citation type="submission" date="2018-04" db="EMBL/GenBank/DDBJ databases">
        <title>Denitrifier Microvirgula.</title>
        <authorList>
            <person name="Anderson E."/>
            <person name="Jang J."/>
            <person name="Ishii S."/>
        </authorList>
    </citation>
    <scope>NUCLEOTIDE SEQUENCE [LARGE SCALE GENOMIC DNA]</scope>
    <source>
        <strain evidence="18 19">BE2.4</strain>
    </source>
</reference>
<evidence type="ECO:0000313" key="18">
    <source>
        <dbReference type="EMBL" id="AVY95150.1"/>
    </source>
</evidence>
<dbReference type="PANTHER" id="PTHR30069:SF53">
    <property type="entry name" value="COLICIN I RECEPTOR-RELATED"/>
    <property type="match status" value="1"/>
</dbReference>
<evidence type="ECO:0000256" key="14">
    <source>
        <dbReference type="SAM" id="MobiDB-lite"/>
    </source>
</evidence>
<dbReference type="RefSeq" id="WP_107889779.1">
    <property type="nucleotide sequence ID" value="NZ_CP028519.1"/>
</dbReference>
<evidence type="ECO:0000256" key="3">
    <source>
        <dbReference type="ARBA" id="ARBA00022448"/>
    </source>
</evidence>
<keyword evidence="4 12" id="KW-1134">Transmembrane beta strand</keyword>
<evidence type="ECO:0000256" key="5">
    <source>
        <dbReference type="ARBA" id="ARBA00022692"/>
    </source>
</evidence>
<dbReference type="OrthoDB" id="183532at2"/>
<dbReference type="Gene3D" id="2.170.130.10">
    <property type="entry name" value="TonB-dependent receptor, plug domain"/>
    <property type="match status" value="1"/>
</dbReference>
<keyword evidence="9 12" id="KW-0472">Membrane</keyword>
<evidence type="ECO:0000256" key="8">
    <source>
        <dbReference type="ARBA" id="ARBA00023077"/>
    </source>
</evidence>
<protein>
    <submittedName>
        <fullName evidence="18">TonB-dependent receptor</fullName>
    </submittedName>
</protein>
<dbReference type="Pfam" id="PF07715">
    <property type="entry name" value="Plug"/>
    <property type="match status" value="1"/>
</dbReference>
<dbReference type="CDD" id="cd01347">
    <property type="entry name" value="ligand_gated_channel"/>
    <property type="match status" value="1"/>
</dbReference>
<evidence type="ECO:0000256" key="9">
    <source>
        <dbReference type="ARBA" id="ARBA00023136"/>
    </source>
</evidence>
<evidence type="ECO:0000256" key="6">
    <source>
        <dbReference type="ARBA" id="ARBA00022729"/>
    </source>
</evidence>
<dbReference type="Gene3D" id="2.40.170.20">
    <property type="entry name" value="TonB-dependent receptor, beta-barrel domain"/>
    <property type="match status" value="1"/>
</dbReference>
<dbReference type="InterPro" id="IPR039426">
    <property type="entry name" value="TonB-dep_rcpt-like"/>
</dbReference>
<keyword evidence="8 13" id="KW-0798">TonB box</keyword>
<evidence type="ECO:0000259" key="17">
    <source>
        <dbReference type="Pfam" id="PF07715"/>
    </source>
</evidence>
<gene>
    <name evidence="18" type="ORF">DAI18_14675</name>
</gene>
<evidence type="ECO:0000256" key="13">
    <source>
        <dbReference type="RuleBase" id="RU003357"/>
    </source>
</evidence>
<keyword evidence="7" id="KW-0406">Ion transport</keyword>
<evidence type="ECO:0000256" key="1">
    <source>
        <dbReference type="ARBA" id="ARBA00004571"/>
    </source>
</evidence>
<keyword evidence="5 12" id="KW-0812">Transmembrane</keyword>
<comment type="similarity">
    <text evidence="2 12 13">Belongs to the TonB-dependent receptor family.</text>
</comment>
<dbReference type="KEGG" id="maer:DAI18_14675"/>
<feature type="domain" description="TonB-dependent receptor-like beta-barrel" evidence="16">
    <location>
        <begin position="249"/>
        <end position="662"/>
    </location>
</feature>
<feature type="domain" description="TonB-dependent receptor plug" evidence="17">
    <location>
        <begin position="61"/>
        <end position="170"/>
    </location>
</feature>
<dbReference type="PANTHER" id="PTHR30069">
    <property type="entry name" value="TONB-DEPENDENT OUTER MEMBRANE RECEPTOR"/>
    <property type="match status" value="1"/>
</dbReference>
<dbReference type="PROSITE" id="PS52016">
    <property type="entry name" value="TONB_DEPENDENT_REC_3"/>
    <property type="match status" value="1"/>
</dbReference>
<evidence type="ECO:0000259" key="16">
    <source>
        <dbReference type="Pfam" id="PF00593"/>
    </source>
</evidence>
<dbReference type="InterPro" id="IPR036942">
    <property type="entry name" value="Beta-barrel_TonB_sf"/>
</dbReference>
<organism evidence="18 19">
    <name type="scientific">Microvirgula aerodenitrificans</name>
    <dbReference type="NCBI Taxonomy" id="57480"/>
    <lineage>
        <taxon>Bacteria</taxon>
        <taxon>Pseudomonadati</taxon>
        <taxon>Pseudomonadota</taxon>
        <taxon>Betaproteobacteria</taxon>
        <taxon>Neisseriales</taxon>
        <taxon>Aquaspirillaceae</taxon>
        <taxon>Microvirgula</taxon>
    </lineage>
</organism>
<evidence type="ECO:0000313" key="19">
    <source>
        <dbReference type="Proteomes" id="UP000244173"/>
    </source>
</evidence>
<feature type="region of interest" description="Disordered" evidence="14">
    <location>
        <begin position="565"/>
        <end position="590"/>
    </location>
</feature>
<dbReference type="Pfam" id="PF00593">
    <property type="entry name" value="TonB_dep_Rec_b-barrel"/>
    <property type="match status" value="1"/>
</dbReference>
<evidence type="ECO:0000256" key="4">
    <source>
        <dbReference type="ARBA" id="ARBA00022452"/>
    </source>
</evidence>
<keyword evidence="11 12" id="KW-0998">Cell outer membrane</keyword>
<dbReference type="STRING" id="1122240.GCA_000620105_03537"/>
<keyword evidence="19" id="KW-1185">Reference proteome</keyword>
<evidence type="ECO:0000256" key="15">
    <source>
        <dbReference type="SAM" id="SignalP"/>
    </source>
</evidence>
<evidence type="ECO:0000256" key="2">
    <source>
        <dbReference type="ARBA" id="ARBA00009810"/>
    </source>
</evidence>
<feature type="chain" id="PRO_5015508861" evidence="15">
    <location>
        <begin position="37"/>
        <end position="698"/>
    </location>
</feature>
<accession>A0A2S0PCN8</accession>
<dbReference type="GO" id="GO:0015344">
    <property type="term" value="F:siderophore uptake transmembrane transporter activity"/>
    <property type="evidence" value="ECO:0007669"/>
    <property type="project" value="TreeGrafter"/>
</dbReference>
<keyword evidence="6 15" id="KW-0732">Signal</keyword>
<feature type="signal peptide" evidence="15">
    <location>
        <begin position="1"/>
        <end position="36"/>
    </location>
</feature>
<dbReference type="GO" id="GO:0044718">
    <property type="term" value="P:siderophore transmembrane transport"/>
    <property type="evidence" value="ECO:0007669"/>
    <property type="project" value="TreeGrafter"/>
</dbReference>